<evidence type="ECO:0000256" key="3">
    <source>
        <dbReference type="ARBA" id="ARBA00012328"/>
    </source>
</evidence>
<reference evidence="15 16" key="1">
    <citation type="submission" date="2020-08" db="EMBL/GenBank/DDBJ databases">
        <title>Genome sequencing of Purple Non-Sulfur Bacteria from various extreme environments.</title>
        <authorList>
            <person name="Mayer M."/>
        </authorList>
    </citation>
    <scope>NUCLEOTIDE SEQUENCE [LARGE SCALE GENOMIC DNA]</scope>
    <source>
        <strain evidence="15 16">JA135</strain>
    </source>
</reference>
<dbReference type="RefSeq" id="WP_343056406.1">
    <property type="nucleotide sequence ID" value="NZ_JACIGI010000042.1"/>
</dbReference>
<evidence type="ECO:0000313" key="16">
    <source>
        <dbReference type="Proteomes" id="UP000555728"/>
    </source>
</evidence>
<keyword evidence="7 12" id="KW-0489">Methyltransferase</keyword>
<dbReference type="SUPFAM" id="SSF75217">
    <property type="entry name" value="alpha/beta knot"/>
    <property type="match status" value="1"/>
</dbReference>
<dbReference type="SUPFAM" id="SSF88697">
    <property type="entry name" value="PUA domain-like"/>
    <property type="match status" value="1"/>
</dbReference>
<evidence type="ECO:0000259" key="14">
    <source>
        <dbReference type="Pfam" id="PF20260"/>
    </source>
</evidence>
<dbReference type="GO" id="GO:0005737">
    <property type="term" value="C:cytoplasm"/>
    <property type="evidence" value="ECO:0007669"/>
    <property type="project" value="UniProtKB-SubCell"/>
</dbReference>
<evidence type="ECO:0000256" key="2">
    <source>
        <dbReference type="ARBA" id="ARBA00005528"/>
    </source>
</evidence>
<keyword evidence="16" id="KW-1185">Reference proteome</keyword>
<proteinExistence type="inferred from homology"/>
<dbReference type="NCBIfam" id="TIGR00046">
    <property type="entry name" value="RsmE family RNA methyltransferase"/>
    <property type="match status" value="1"/>
</dbReference>
<accession>A0A7W6S2J2</accession>
<dbReference type="InterPro" id="IPR006700">
    <property type="entry name" value="RsmE"/>
</dbReference>
<evidence type="ECO:0000256" key="7">
    <source>
        <dbReference type="ARBA" id="ARBA00022603"/>
    </source>
</evidence>
<evidence type="ECO:0000256" key="11">
    <source>
        <dbReference type="ARBA" id="ARBA00047944"/>
    </source>
</evidence>
<evidence type="ECO:0000256" key="8">
    <source>
        <dbReference type="ARBA" id="ARBA00022679"/>
    </source>
</evidence>
<dbReference type="GO" id="GO:0070475">
    <property type="term" value="P:rRNA base methylation"/>
    <property type="evidence" value="ECO:0007669"/>
    <property type="project" value="TreeGrafter"/>
</dbReference>
<feature type="domain" description="Ribosomal RNA small subunit methyltransferase E PUA-like" evidence="14">
    <location>
        <begin position="52"/>
        <end position="92"/>
    </location>
</feature>
<comment type="similarity">
    <text evidence="2 12">Belongs to the RNA methyltransferase RsmE family.</text>
</comment>
<dbReference type="Gene3D" id="3.40.1280.10">
    <property type="match status" value="1"/>
</dbReference>
<dbReference type="Gene3D" id="2.40.240.20">
    <property type="entry name" value="Hypothetical PUA domain-like, domain 1"/>
    <property type="match status" value="1"/>
</dbReference>
<dbReference type="InterPro" id="IPR046886">
    <property type="entry name" value="RsmE_MTase_dom"/>
</dbReference>
<organism evidence="15 16">
    <name type="scientific">Roseospira goensis</name>
    <dbReference type="NCBI Taxonomy" id="391922"/>
    <lineage>
        <taxon>Bacteria</taxon>
        <taxon>Pseudomonadati</taxon>
        <taxon>Pseudomonadota</taxon>
        <taxon>Alphaproteobacteria</taxon>
        <taxon>Rhodospirillales</taxon>
        <taxon>Rhodospirillaceae</taxon>
        <taxon>Roseospira</taxon>
    </lineage>
</organism>
<dbReference type="AlphaFoldDB" id="A0A7W6S2J2"/>
<evidence type="ECO:0000313" key="15">
    <source>
        <dbReference type="EMBL" id="MBB4287587.1"/>
    </source>
</evidence>
<name>A0A7W6S2J2_9PROT</name>
<dbReference type="Pfam" id="PF04452">
    <property type="entry name" value="Methyltrans_RNA"/>
    <property type="match status" value="1"/>
</dbReference>
<dbReference type="CDD" id="cd18084">
    <property type="entry name" value="RsmE-like"/>
    <property type="match status" value="1"/>
</dbReference>
<evidence type="ECO:0000256" key="4">
    <source>
        <dbReference type="ARBA" id="ARBA00013673"/>
    </source>
</evidence>
<evidence type="ECO:0000256" key="1">
    <source>
        <dbReference type="ARBA" id="ARBA00004496"/>
    </source>
</evidence>
<keyword evidence="6 12" id="KW-0698">rRNA processing</keyword>
<comment type="subcellular location">
    <subcellularLocation>
        <location evidence="1 12">Cytoplasm</location>
    </subcellularLocation>
</comment>
<keyword evidence="8 12" id="KW-0808">Transferase</keyword>
<evidence type="ECO:0000256" key="10">
    <source>
        <dbReference type="ARBA" id="ARBA00025699"/>
    </source>
</evidence>
<dbReference type="PANTHER" id="PTHR30027:SF3">
    <property type="entry name" value="16S RRNA (URACIL(1498)-N(3))-METHYLTRANSFERASE"/>
    <property type="match status" value="1"/>
</dbReference>
<evidence type="ECO:0000256" key="9">
    <source>
        <dbReference type="ARBA" id="ARBA00022691"/>
    </source>
</evidence>
<protein>
    <recommendedName>
        <fullName evidence="4 12">Ribosomal RNA small subunit methyltransferase E</fullName>
        <ecNumber evidence="3 12">2.1.1.193</ecNumber>
    </recommendedName>
</protein>
<dbReference type="EC" id="2.1.1.193" evidence="3 12"/>
<dbReference type="EMBL" id="JACIGI010000042">
    <property type="protein sequence ID" value="MBB4287587.1"/>
    <property type="molecule type" value="Genomic_DNA"/>
</dbReference>
<dbReference type="Proteomes" id="UP000555728">
    <property type="component" value="Unassembled WGS sequence"/>
</dbReference>
<sequence>MTLPDDPHDPRDSDLSATLDALAPAPPAGHGPRLYVADAALSEGGTVTLAAPQAHYLRAVMRRGPGDTVVLFNGQDGEWRAVLETVAKASATARCVACLRPQPATEDDGPWLLFAPLKRGPVDVLAEKATELGVARLQPVLTRFTTAARVNAARLQAHAIEASEQCRRLTVPTVADPVALAHLPAAWPAERRLFVLAEHGRAGPAAAAFAAAARDETPAALLVGPEGGLADSELDALGHLPFVTPVRLGPRVLRAETAAIAGLTLWQALAGDWR</sequence>
<dbReference type="Pfam" id="PF20260">
    <property type="entry name" value="PUA_4"/>
    <property type="match status" value="1"/>
</dbReference>
<dbReference type="InterPro" id="IPR029028">
    <property type="entry name" value="Alpha/beta_knot_MTases"/>
</dbReference>
<gene>
    <name evidence="15" type="ORF">GGD88_003338</name>
</gene>
<keyword evidence="9 12" id="KW-0949">S-adenosyl-L-methionine</keyword>
<dbReference type="InterPro" id="IPR046887">
    <property type="entry name" value="RsmE_PUA-like"/>
</dbReference>
<dbReference type="InterPro" id="IPR029026">
    <property type="entry name" value="tRNA_m1G_MTases_N"/>
</dbReference>
<keyword evidence="5 12" id="KW-0963">Cytoplasm</keyword>
<feature type="domain" description="Ribosomal RNA small subunit methyltransferase E methyltransferase" evidence="13">
    <location>
        <begin position="112"/>
        <end position="267"/>
    </location>
</feature>
<evidence type="ECO:0000256" key="5">
    <source>
        <dbReference type="ARBA" id="ARBA00022490"/>
    </source>
</evidence>
<evidence type="ECO:0000256" key="6">
    <source>
        <dbReference type="ARBA" id="ARBA00022552"/>
    </source>
</evidence>
<dbReference type="NCBIfam" id="NF008696">
    <property type="entry name" value="PRK11713.3-5"/>
    <property type="match status" value="1"/>
</dbReference>
<evidence type="ECO:0000259" key="13">
    <source>
        <dbReference type="Pfam" id="PF04452"/>
    </source>
</evidence>
<comment type="catalytic activity">
    <reaction evidence="11 12">
        <text>uridine(1498) in 16S rRNA + S-adenosyl-L-methionine = N(3)-methyluridine(1498) in 16S rRNA + S-adenosyl-L-homocysteine + H(+)</text>
        <dbReference type="Rhea" id="RHEA:42920"/>
        <dbReference type="Rhea" id="RHEA-COMP:10283"/>
        <dbReference type="Rhea" id="RHEA-COMP:10284"/>
        <dbReference type="ChEBI" id="CHEBI:15378"/>
        <dbReference type="ChEBI" id="CHEBI:57856"/>
        <dbReference type="ChEBI" id="CHEBI:59789"/>
        <dbReference type="ChEBI" id="CHEBI:65315"/>
        <dbReference type="ChEBI" id="CHEBI:74502"/>
        <dbReference type="EC" id="2.1.1.193"/>
    </reaction>
</comment>
<dbReference type="GO" id="GO:0070042">
    <property type="term" value="F:rRNA (uridine-N3-)-methyltransferase activity"/>
    <property type="evidence" value="ECO:0007669"/>
    <property type="project" value="TreeGrafter"/>
</dbReference>
<evidence type="ECO:0000256" key="12">
    <source>
        <dbReference type="PIRNR" id="PIRNR015601"/>
    </source>
</evidence>
<comment type="caution">
    <text evidence="15">The sequence shown here is derived from an EMBL/GenBank/DDBJ whole genome shotgun (WGS) entry which is preliminary data.</text>
</comment>
<comment type="function">
    <text evidence="10 12">Specifically methylates the N3 position of the uracil ring of uridine 1498 (m3U1498) in 16S rRNA. Acts on the fully assembled 30S ribosomal subunit.</text>
</comment>
<dbReference type="PANTHER" id="PTHR30027">
    <property type="entry name" value="RIBOSOMAL RNA SMALL SUBUNIT METHYLTRANSFERASE E"/>
    <property type="match status" value="1"/>
</dbReference>
<dbReference type="PIRSF" id="PIRSF015601">
    <property type="entry name" value="MTase_slr0722"/>
    <property type="match status" value="1"/>
</dbReference>
<dbReference type="InterPro" id="IPR015947">
    <property type="entry name" value="PUA-like_sf"/>
</dbReference>